<dbReference type="InterPro" id="IPR036390">
    <property type="entry name" value="WH_DNA-bd_sf"/>
</dbReference>
<dbReference type="InterPro" id="IPR036388">
    <property type="entry name" value="WH-like_DNA-bd_sf"/>
</dbReference>
<evidence type="ECO:0000313" key="7">
    <source>
        <dbReference type="Proteomes" id="UP000193862"/>
    </source>
</evidence>
<dbReference type="InterPro" id="IPR005119">
    <property type="entry name" value="LysR_subst-bd"/>
</dbReference>
<dbReference type="Pfam" id="PF03466">
    <property type="entry name" value="LysR_substrate"/>
    <property type="match status" value="1"/>
</dbReference>
<dbReference type="GO" id="GO:0005829">
    <property type="term" value="C:cytosol"/>
    <property type="evidence" value="ECO:0007669"/>
    <property type="project" value="TreeGrafter"/>
</dbReference>
<evidence type="ECO:0000313" key="6">
    <source>
        <dbReference type="EMBL" id="SLN43596.1"/>
    </source>
</evidence>
<dbReference type="EMBL" id="FWFS01000006">
    <property type="protein sequence ID" value="SLN43596.1"/>
    <property type="molecule type" value="Genomic_DNA"/>
</dbReference>
<dbReference type="Gene3D" id="1.10.10.10">
    <property type="entry name" value="Winged helix-like DNA-binding domain superfamily/Winged helix DNA-binding domain"/>
    <property type="match status" value="1"/>
</dbReference>
<dbReference type="PROSITE" id="PS50931">
    <property type="entry name" value="HTH_LYSR"/>
    <property type="match status" value="1"/>
</dbReference>
<dbReference type="Pfam" id="PF00126">
    <property type="entry name" value="HTH_1"/>
    <property type="match status" value="1"/>
</dbReference>
<feature type="domain" description="HTH lysR-type" evidence="5">
    <location>
        <begin position="1"/>
        <end position="58"/>
    </location>
</feature>
<dbReference type="GO" id="GO:0003677">
    <property type="term" value="F:DNA binding"/>
    <property type="evidence" value="ECO:0007669"/>
    <property type="project" value="UniProtKB-KW"/>
</dbReference>
<sequence>MDLKAIEIFHELARSGSIRQTADAFGVSPTAVARQLDKIEHSFGAALVERTPRGVRLTAAGEVLAAKSTQIARDIHLAQQMINDLKGLRSGSVSLHVNGAASSSILAPALAAFSADHPNLHIEVTVTSAKGALDAVATGLTDIAVTMFAPPDSRVETRFRTAVRHEPILSPDHPLAAQSQITIADLARTPLALPDRSFGVRRALDARFRAAGAGQAEPAFTTSSLELQKELGRRGSALLILPQMTVQREIEAGSLVMRPLEARQRIETLLELSHPISRQQSFAARRLLEFLDSFLRREFPTEGVRQSAPV</sequence>
<dbReference type="PANTHER" id="PTHR30419:SF8">
    <property type="entry name" value="NITROGEN ASSIMILATION TRANSCRIPTIONAL ACTIVATOR-RELATED"/>
    <property type="match status" value="1"/>
</dbReference>
<keyword evidence="2" id="KW-0805">Transcription regulation</keyword>
<evidence type="ECO:0000256" key="1">
    <source>
        <dbReference type="ARBA" id="ARBA00009437"/>
    </source>
</evidence>
<keyword evidence="3" id="KW-0238">DNA-binding</keyword>
<accession>A0A1Y5SRH4</accession>
<dbReference type="InterPro" id="IPR050950">
    <property type="entry name" value="HTH-type_LysR_regulators"/>
</dbReference>
<reference evidence="6 7" key="1">
    <citation type="submission" date="2017-03" db="EMBL/GenBank/DDBJ databases">
        <authorList>
            <person name="Afonso C.L."/>
            <person name="Miller P.J."/>
            <person name="Scott M.A."/>
            <person name="Spackman E."/>
            <person name="Goraichik I."/>
            <person name="Dimitrov K.M."/>
            <person name="Suarez D.L."/>
            <person name="Swayne D.E."/>
        </authorList>
    </citation>
    <scope>NUCLEOTIDE SEQUENCE [LARGE SCALE GENOMIC DNA]</scope>
    <source>
        <strain evidence="6 7">CECT 8620</strain>
    </source>
</reference>
<evidence type="ECO:0000256" key="4">
    <source>
        <dbReference type="ARBA" id="ARBA00023163"/>
    </source>
</evidence>
<dbReference type="RefSeq" id="WP_085836446.1">
    <property type="nucleotide sequence ID" value="NZ_FWFS01000006.1"/>
</dbReference>
<evidence type="ECO:0000256" key="2">
    <source>
        <dbReference type="ARBA" id="ARBA00023015"/>
    </source>
</evidence>
<dbReference type="SUPFAM" id="SSF46785">
    <property type="entry name" value="Winged helix' DNA-binding domain"/>
    <property type="match status" value="1"/>
</dbReference>
<evidence type="ECO:0000256" key="3">
    <source>
        <dbReference type="ARBA" id="ARBA00023125"/>
    </source>
</evidence>
<keyword evidence="7" id="KW-1185">Reference proteome</keyword>
<proteinExistence type="inferred from homology"/>
<dbReference type="InterPro" id="IPR000847">
    <property type="entry name" value="LysR_HTH_N"/>
</dbReference>
<dbReference type="AlphaFoldDB" id="A0A1Y5SRH4"/>
<gene>
    <name evidence="6" type="primary">cynR_3</name>
    <name evidence="6" type="ORF">AQS8620_01729</name>
</gene>
<organism evidence="6 7">
    <name type="scientific">Aquimixticola soesokkakensis</name>
    <dbReference type="NCBI Taxonomy" id="1519096"/>
    <lineage>
        <taxon>Bacteria</taxon>
        <taxon>Pseudomonadati</taxon>
        <taxon>Pseudomonadota</taxon>
        <taxon>Alphaproteobacteria</taxon>
        <taxon>Rhodobacterales</taxon>
        <taxon>Paracoccaceae</taxon>
        <taxon>Aquimixticola</taxon>
    </lineage>
</organism>
<dbReference type="PANTHER" id="PTHR30419">
    <property type="entry name" value="HTH-TYPE TRANSCRIPTIONAL REGULATOR YBHD"/>
    <property type="match status" value="1"/>
</dbReference>
<dbReference type="Gene3D" id="3.40.190.290">
    <property type="match status" value="1"/>
</dbReference>
<dbReference type="OrthoDB" id="5297263at2"/>
<protein>
    <submittedName>
        <fullName evidence="6">HTH-type transcriptional regulator CynR</fullName>
    </submittedName>
</protein>
<name>A0A1Y5SRH4_9RHOB</name>
<keyword evidence="4" id="KW-0804">Transcription</keyword>
<comment type="similarity">
    <text evidence="1">Belongs to the LysR transcriptional regulatory family.</text>
</comment>
<evidence type="ECO:0000259" key="5">
    <source>
        <dbReference type="PROSITE" id="PS50931"/>
    </source>
</evidence>
<dbReference type="SUPFAM" id="SSF53850">
    <property type="entry name" value="Periplasmic binding protein-like II"/>
    <property type="match status" value="1"/>
</dbReference>
<dbReference type="Proteomes" id="UP000193862">
    <property type="component" value="Unassembled WGS sequence"/>
</dbReference>
<dbReference type="GO" id="GO:0003700">
    <property type="term" value="F:DNA-binding transcription factor activity"/>
    <property type="evidence" value="ECO:0007669"/>
    <property type="project" value="InterPro"/>
</dbReference>